<dbReference type="Gene3D" id="3.30.1540.10">
    <property type="entry name" value="formyl-coa transferase, domain 3"/>
    <property type="match status" value="1"/>
</dbReference>
<keyword evidence="3" id="KW-1185">Reference proteome</keyword>
<dbReference type="PANTHER" id="PTHR48207">
    <property type="entry name" value="SUCCINATE--HYDROXYMETHYLGLUTARATE COA-TRANSFERASE"/>
    <property type="match status" value="1"/>
</dbReference>
<evidence type="ECO:0000256" key="1">
    <source>
        <dbReference type="ARBA" id="ARBA00022679"/>
    </source>
</evidence>
<dbReference type="InterPro" id="IPR023606">
    <property type="entry name" value="CoA-Trfase_III_dom_1_sf"/>
</dbReference>
<dbReference type="Pfam" id="PF02515">
    <property type="entry name" value="CoA_transf_3"/>
    <property type="match status" value="1"/>
</dbReference>
<organism evidence="2 3">
    <name type="scientific">Nocardioides marmotae</name>
    <dbReference type="NCBI Taxonomy" id="2663857"/>
    <lineage>
        <taxon>Bacteria</taxon>
        <taxon>Bacillati</taxon>
        <taxon>Actinomycetota</taxon>
        <taxon>Actinomycetes</taxon>
        <taxon>Propionibacteriales</taxon>
        <taxon>Nocardioidaceae</taxon>
        <taxon>Nocardioides</taxon>
    </lineage>
</organism>
<dbReference type="AlphaFoldDB" id="A0A6I3J961"/>
<dbReference type="RefSeq" id="WP_154613518.1">
    <property type="nucleotide sequence ID" value="NZ_CP053660.1"/>
</dbReference>
<dbReference type="PANTHER" id="PTHR48207:SF3">
    <property type="entry name" value="SUCCINATE--HYDROXYMETHYLGLUTARATE COA-TRANSFERASE"/>
    <property type="match status" value="1"/>
</dbReference>
<dbReference type="Proteomes" id="UP000433406">
    <property type="component" value="Unassembled WGS sequence"/>
</dbReference>
<dbReference type="InterPro" id="IPR050483">
    <property type="entry name" value="CoA-transferase_III_domain"/>
</dbReference>
<dbReference type="InterPro" id="IPR003673">
    <property type="entry name" value="CoA-Trfase_fam_III"/>
</dbReference>
<dbReference type="GO" id="GO:0008410">
    <property type="term" value="F:CoA-transferase activity"/>
    <property type="evidence" value="ECO:0007669"/>
    <property type="project" value="TreeGrafter"/>
</dbReference>
<evidence type="ECO:0000313" key="3">
    <source>
        <dbReference type="Proteomes" id="UP000433406"/>
    </source>
</evidence>
<evidence type="ECO:0000313" key="2">
    <source>
        <dbReference type="EMBL" id="MTB93708.1"/>
    </source>
</evidence>
<dbReference type="Gene3D" id="3.40.50.10540">
    <property type="entry name" value="Crotonobetainyl-coa:carnitine coa-transferase, domain 1"/>
    <property type="match status" value="1"/>
</dbReference>
<name>A0A6I3J961_9ACTN</name>
<dbReference type="SUPFAM" id="SSF89796">
    <property type="entry name" value="CoA-transferase family III (CaiB/BaiF)"/>
    <property type="match status" value="1"/>
</dbReference>
<sequence>MPDVLPLSGITVVSLEQAVAAPFATRQLADLGARVIKVERPGAGDFARRYDEAFGPGMSSYFTWLNRSKESLTLDVKTPAGRDILHTLVAKADVVVQNLAPGAARRLGLAADLLAATHPDLIMCDISGYGADGPWTDEKAYDLLVQCETGLVSVTGSQDSPAKVGISVADISAGMYAYSGILTSLYVRATTGRVEPLEISLFESLAEWMGSPMYYAEGLGIEPARVGLQHATIAPYGPYPASTGSLVLLSIQNDREWESLCTSVLGKPQLLIDPRFVTSAARVAHRDELNAEISAVTSTLSDDALVARLTAAAIANARIRTVQEFLDHPVLEGRKRWRTVGTPTGPVRALVPPATTPGREPRMDPVPAVGEHTDSILAEIGWSASDITSLHERGIA</sequence>
<proteinExistence type="predicted"/>
<reference evidence="2 3" key="1">
    <citation type="submission" date="2019-10" db="EMBL/GenBank/DDBJ databases">
        <title>Nocardioides novel species isolated from the excrement of Marmot.</title>
        <authorList>
            <person name="Zhang G."/>
        </authorList>
    </citation>
    <scope>NUCLEOTIDE SEQUENCE [LARGE SCALE GENOMIC DNA]</scope>
    <source>
        <strain evidence="3">zg-579</strain>
    </source>
</reference>
<gene>
    <name evidence="2" type="ORF">GGQ22_01295</name>
</gene>
<keyword evidence="1 2" id="KW-0808">Transferase</keyword>
<accession>A0A6I3J961</accession>
<dbReference type="InterPro" id="IPR044855">
    <property type="entry name" value="CoA-Trfase_III_dom3_sf"/>
</dbReference>
<protein>
    <submittedName>
        <fullName evidence="2">CoA transferase</fullName>
    </submittedName>
</protein>
<comment type="caution">
    <text evidence="2">The sequence shown here is derived from an EMBL/GenBank/DDBJ whole genome shotgun (WGS) entry which is preliminary data.</text>
</comment>
<dbReference type="EMBL" id="WLCI01000002">
    <property type="protein sequence ID" value="MTB93708.1"/>
    <property type="molecule type" value="Genomic_DNA"/>
</dbReference>